<evidence type="ECO:0000259" key="2">
    <source>
        <dbReference type="Pfam" id="PF19081"/>
    </source>
</evidence>
<gene>
    <name evidence="3" type="ORF">SAMN05444266_11469</name>
</gene>
<feature type="domain" description="Ig-like" evidence="2">
    <location>
        <begin position="1005"/>
        <end position="1096"/>
    </location>
</feature>
<feature type="signal peptide" evidence="1">
    <location>
        <begin position="1"/>
        <end position="23"/>
    </location>
</feature>
<reference evidence="3 4" key="1">
    <citation type="submission" date="2016-11" db="EMBL/GenBank/DDBJ databases">
        <authorList>
            <person name="Jaros S."/>
            <person name="Januszkiewicz K."/>
            <person name="Wedrychowicz H."/>
        </authorList>
    </citation>
    <scope>NUCLEOTIDE SEQUENCE [LARGE SCALE GENOMIC DNA]</scope>
    <source>
        <strain evidence="3 4">DSM 27406</strain>
    </source>
</reference>
<evidence type="ECO:0000256" key="1">
    <source>
        <dbReference type="SAM" id="SignalP"/>
    </source>
</evidence>
<sequence length="2149" mass="228506">MKRFLTLILLILSFLLVRQGVMAQSNATPPTGVPNKPFMNIPINVCAGNFASINAFIWDSTWRQNNTDRQFSYPNVKVDWSITGGAYAVLYNGKPNLPNGTRDTTITNQTSDSYKVNALTIRFNTPGVVYTVTANITYTDYGGKTRTATITRTITSVDCSITVCKGSTTMSSDFYEDFGRFRKYTDNSLSDKPKQYWVAGAVGYTYNNNIYYAYNNTGGNFSDNSYAIYWNTKLRGEWDSVGDHTGNIRYISPTSDSVGGMLIANSANDKRIFYTRDVNVCPGSQYNFSAWFLNTNTREVFNSTCIQGNSTGYRYAGVTFKILDSLGNVLKEFKTFDVSMNLNTSGERWLQYGGTFKVPGGYKKLKLQIVNDNEGGCGNDIAIDDIKFNYCSPNIYGFVDGLKDDGVTESVQCAGSPIDLTAWYTPNGYDPSDPSKPYDPNLDYFSQKVFRWEYSYNQTTWYTLTDSIGVNTATGVTEKIRYGSQDSILHFLPGALQGNPTQPVIRYYRLNIFEKGNENIKDCGSPSTPIAITILPKPVVKLSSSAICLGDKVNLTVEGQYTRYEWKAPPEIAGIKDEAVEVSPTHSTTYTAYGYANYGNGRSCVDSGSATIRVDTPAIVHVTGGPLEICAGQTSTSFQIEPENNKYTIRWTSTWPVAQDTVYGSTTNQLNNIYPWHVGDNYFKATVTKGVCVTKDSLLIQVRSMPIAKTNLDELVGQCNKTQFTMKANQPLSDQKGTWTFIRGVSNGTSTITNPNLYNTTVNITPAGTKDTLIWTVVNNSKSDCISRDTVILYNTKPLTVPKTMGSTQVCVVAGESVVLNLNGTKPENEGEFGKWTSNPVTNITFANDALYNTTATIVGTASPTNYTLYWTINNGICPAGPAASMSVRTKTPPTITITNSPVLACNTAPSVRLNITSGSSTITDYSITTTGGNPMPGFVPVTAAWTGASYIDMAIPANTPAGIYTFVMNVWERNTTTNEPLAGCSKTVTFTVNLSVPTTPPTDITVNNAALCGTGNVLLTLNGAALGTNPDGTPAAVWKWYKGSCGGTPVTPDSANADNSVVLFRNVTATTTYYVRGESAGTCGNSICKSVTVTVYQKPAVPTATPEQTHCNVSTFTMDASNPSPAGAAGKWSIIGGSATGVVITDPANPKTTVTVPAGTFVELKWAVSNGVCDSVSTTVKLYNYATNPAANAGADQEDCGRSTPFKLGATPVVSTGNIQQIGTWTVQYTGANTAPTVSDIHDPEATITVPVGDQVQLTWTVTSILNGTIINQCPATTDQVTLYNFASNPTANAGADQDDCGRTTAFTLNATPVVSTGNIQQVGTWIVQYTGTNTAPTVSNIHDPKATITVTPGDQVQLTWTVTSIVNGVVNTKCPATTDVVTIYNYAANPAANAGADQEDCGRTTAFTLDATPVVSTGNIQQIGTWTVQYTGANAAPTVSDIHDPKATITVTPGDQVQLTWTVTSIVNGVINTKCPATTDVVVLYNFAANPAASAGADQEDCGRTTAFTLDATPVVSTGNIQQIGTWTVQYTGANAAPIVSDIHDPKATITVTPGDQVQLTWTVTSIVNGVVNTKCPATTDVVVIRNFDTDPLAEAGANQEDCGRTTPFTLNATPVVSVGNIQQIGTWTVQYTGANTAPTVSDIHDPKATITVTPGDQVQLTWTVTSIVNGNIITNCPATTDQVTLYNFAANPTANAGADQEDCGRTTAFTLDATPVVSIGNIQQIGTWTVQYTGANAAPTVSDIHDPKATIMVTPGDQVQLTWTVTSIVNGVVNTKCPATTDVVTIYNFAANPTANAGADQEDCGRTTAFTLDATPVVSTGNIQQIGTWTVQYTGANTAPTVSDIHDPKATITVTPGDQVQLTWTVTSMVNGVVNTKCPATTDVVVLYNFAANPAANAGADQEDCGRTTAFTLDATPVVSTGNIQQIGTWTVQYTGANTAPTVSDIHDPKATITVTPGDQVQLTWTVTSIVNGVVNTKCPATTDEVIIYNFAANPAANAGADQEDCGRTTAFTLDATPVVSTGNIQQIGTWTVQYTGANTAPTVSDIHDPKATITVTPGDQVQLTWTVTSIVNGVVNTKCPATTDVVTIYNFAANPAANAGADQEDCGRTTAFTLDATPVVSTGNIQQIGTWTVQYTGANTAPTVS</sequence>
<organism evidence="3 4">
    <name type="scientific">Chitinophaga jiangningensis</name>
    <dbReference type="NCBI Taxonomy" id="1419482"/>
    <lineage>
        <taxon>Bacteria</taxon>
        <taxon>Pseudomonadati</taxon>
        <taxon>Bacteroidota</taxon>
        <taxon>Chitinophagia</taxon>
        <taxon>Chitinophagales</taxon>
        <taxon>Chitinophagaceae</taxon>
        <taxon>Chitinophaga</taxon>
    </lineage>
</organism>
<accession>A0A1M7MSS8</accession>
<name>A0A1M7MSS8_9BACT</name>
<feature type="non-terminal residue" evidence="3">
    <location>
        <position position="2149"/>
    </location>
</feature>
<evidence type="ECO:0000313" key="4">
    <source>
        <dbReference type="Proteomes" id="UP000184420"/>
    </source>
</evidence>
<protein>
    <recommendedName>
        <fullName evidence="2">Ig-like domain-containing protein</fullName>
    </recommendedName>
</protein>
<keyword evidence="4" id="KW-1185">Reference proteome</keyword>
<dbReference type="RefSeq" id="WP_143160128.1">
    <property type="nucleotide sequence ID" value="NZ_FRBL01000014.1"/>
</dbReference>
<feature type="chain" id="PRO_5009928245" description="Ig-like domain-containing protein" evidence="1">
    <location>
        <begin position="24"/>
        <end position="2149"/>
    </location>
</feature>
<dbReference type="Pfam" id="PF19081">
    <property type="entry name" value="Ig_7"/>
    <property type="match status" value="1"/>
</dbReference>
<proteinExistence type="predicted"/>
<dbReference type="STRING" id="1419482.SAMN05444266_11469"/>
<keyword evidence="1" id="KW-0732">Signal</keyword>
<dbReference type="Proteomes" id="UP000184420">
    <property type="component" value="Unassembled WGS sequence"/>
</dbReference>
<dbReference type="InterPro" id="IPR044023">
    <property type="entry name" value="Ig_7"/>
</dbReference>
<dbReference type="EMBL" id="FRBL01000014">
    <property type="protein sequence ID" value="SHM94011.1"/>
    <property type="molecule type" value="Genomic_DNA"/>
</dbReference>
<evidence type="ECO:0000313" key="3">
    <source>
        <dbReference type="EMBL" id="SHM94011.1"/>
    </source>
</evidence>
<dbReference type="OrthoDB" id="599464at2"/>